<organism evidence="2">
    <name type="scientific">marine sediment metagenome</name>
    <dbReference type="NCBI Taxonomy" id="412755"/>
    <lineage>
        <taxon>unclassified sequences</taxon>
        <taxon>metagenomes</taxon>
        <taxon>ecological metagenomes</taxon>
    </lineage>
</organism>
<name>X0UW46_9ZZZZ</name>
<feature type="non-terminal residue" evidence="2">
    <location>
        <position position="1"/>
    </location>
</feature>
<feature type="coiled-coil region" evidence="1">
    <location>
        <begin position="126"/>
        <end position="179"/>
    </location>
</feature>
<reference evidence="2" key="1">
    <citation type="journal article" date="2014" name="Front. Microbiol.">
        <title>High frequency of phylogenetically diverse reductive dehalogenase-homologous genes in deep subseafloor sedimentary metagenomes.</title>
        <authorList>
            <person name="Kawai M."/>
            <person name="Futagami T."/>
            <person name="Toyoda A."/>
            <person name="Takaki Y."/>
            <person name="Nishi S."/>
            <person name="Hori S."/>
            <person name="Arai W."/>
            <person name="Tsubouchi T."/>
            <person name="Morono Y."/>
            <person name="Uchiyama I."/>
            <person name="Ito T."/>
            <person name="Fujiyama A."/>
            <person name="Inagaki F."/>
            <person name="Takami H."/>
        </authorList>
    </citation>
    <scope>NUCLEOTIDE SEQUENCE</scope>
    <source>
        <strain evidence="2">Expedition CK06-06</strain>
    </source>
</reference>
<accession>X0UW46</accession>
<sequence>HVYPFTLNFGEIEIAVKSSASGKKKGKLPSFNFFIKPVPLNFSAHIDGRVTAKLGVFGTVDGDAKVDISSQGIYIRFVSKVEFLGYDSDLEISFKFDKKGNINPKTLYVKAKLKTQGLGQLSNNLAKIEKELLIKAQKDLQEAKREALKAIENSIGDLKEGTQQRIKALQKEIKDWTNHCNKTFPGFWGTAPRLTCLAINVAPRQAALQALQFHKDVTLEVAEVAGTLSTRVAIEQSKAMASLLGEYAKAAAEITTFINKLTK</sequence>
<comment type="caution">
    <text evidence="2">The sequence shown here is derived from an EMBL/GenBank/DDBJ whole genome shotgun (WGS) entry which is preliminary data.</text>
</comment>
<keyword evidence="1" id="KW-0175">Coiled coil</keyword>
<dbReference type="EMBL" id="BARS01029439">
    <property type="protein sequence ID" value="GAG04523.1"/>
    <property type="molecule type" value="Genomic_DNA"/>
</dbReference>
<evidence type="ECO:0000313" key="2">
    <source>
        <dbReference type="EMBL" id="GAG04523.1"/>
    </source>
</evidence>
<evidence type="ECO:0000256" key="1">
    <source>
        <dbReference type="SAM" id="Coils"/>
    </source>
</evidence>
<gene>
    <name evidence="2" type="ORF">S01H1_46011</name>
</gene>
<dbReference type="AlphaFoldDB" id="X0UW46"/>
<proteinExistence type="predicted"/>
<feature type="non-terminal residue" evidence="2">
    <location>
        <position position="263"/>
    </location>
</feature>
<protein>
    <submittedName>
        <fullName evidence="2">Uncharacterized protein</fullName>
    </submittedName>
</protein>